<reference evidence="1" key="1">
    <citation type="submission" date="2024-09" db="EMBL/GenBank/DDBJ databases">
        <title>Black Yeasts Isolated from many extreme environments.</title>
        <authorList>
            <person name="Coleine C."/>
            <person name="Stajich J.E."/>
            <person name="Selbmann L."/>
        </authorList>
    </citation>
    <scope>NUCLEOTIDE SEQUENCE</scope>
    <source>
        <strain evidence="1">CCFEE 5737</strain>
    </source>
</reference>
<evidence type="ECO:0000313" key="2">
    <source>
        <dbReference type="Proteomes" id="UP001186974"/>
    </source>
</evidence>
<sequence>MVKAIPFEPGDKARKHPDCCLYLSKSLVDAVWEDLPPEPKITLSIGSGSGLLEAILTAPGNKCIECVELETLREIHKYIAEKAMHYVSGMQSLCERAGHADAWLFVYPRDPALVSRYIERFGNGSVGKIFWLGPRQDWDDLVVKLAEQNHAAFHSPYQRHAVVGWE</sequence>
<dbReference type="Proteomes" id="UP001186974">
    <property type="component" value="Unassembled WGS sequence"/>
</dbReference>
<name>A0ACC3DHV0_9PEZI</name>
<protein>
    <submittedName>
        <fullName evidence="1">Uncharacterized protein</fullName>
    </submittedName>
</protein>
<proteinExistence type="predicted"/>
<dbReference type="EMBL" id="JAWDJW010004426">
    <property type="protein sequence ID" value="KAK3075489.1"/>
    <property type="molecule type" value="Genomic_DNA"/>
</dbReference>
<feature type="non-terminal residue" evidence="1">
    <location>
        <position position="166"/>
    </location>
</feature>
<comment type="caution">
    <text evidence="1">The sequence shown here is derived from an EMBL/GenBank/DDBJ whole genome shotgun (WGS) entry which is preliminary data.</text>
</comment>
<keyword evidence="2" id="KW-1185">Reference proteome</keyword>
<accession>A0ACC3DHV0</accession>
<evidence type="ECO:0000313" key="1">
    <source>
        <dbReference type="EMBL" id="KAK3075489.1"/>
    </source>
</evidence>
<gene>
    <name evidence="1" type="ORF">LTS18_014030</name>
</gene>
<organism evidence="1 2">
    <name type="scientific">Coniosporium uncinatum</name>
    <dbReference type="NCBI Taxonomy" id="93489"/>
    <lineage>
        <taxon>Eukaryota</taxon>
        <taxon>Fungi</taxon>
        <taxon>Dikarya</taxon>
        <taxon>Ascomycota</taxon>
        <taxon>Pezizomycotina</taxon>
        <taxon>Dothideomycetes</taxon>
        <taxon>Dothideomycetes incertae sedis</taxon>
        <taxon>Coniosporium</taxon>
    </lineage>
</organism>